<protein>
    <recommendedName>
        <fullName evidence="1">bAvd-like domain-containing protein</fullName>
    </recommendedName>
</protein>
<feature type="domain" description="bAvd-like" evidence="1">
    <location>
        <begin position="12"/>
        <end position="112"/>
    </location>
</feature>
<dbReference type="AlphaFoldDB" id="A0A517SXU1"/>
<dbReference type="EMBL" id="CP036272">
    <property type="protein sequence ID" value="QDT60968.1"/>
    <property type="molecule type" value="Genomic_DNA"/>
</dbReference>
<dbReference type="Pfam" id="PF22296">
    <property type="entry name" value="bAvd"/>
    <property type="match status" value="1"/>
</dbReference>
<dbReference type="InterPro" id="IPR036583">
    <property type="entry name" value="23S_rRNA_IVS_sf"/>
</dbReference>
<accession>A0A517SXU1</accession>
<dbReference type="Gene3D" id="1.20.1440.60">
    <property type="entry name" value="23S rRNA-intervening sequence"/>
    <property type="match status" value="1"/>
</dbReference>
<reference evidence="2 3" key="1">
    <citation type="submission" date="2019-02" db="EMBL/GenBank/DDBJ databases">
        <title>Deep-cultivation of Planctomycetes and their phenomic and genomic characterization uncovers novel biology.</title>
        <authorList>
            <person name="Wiegand S."/>
            <person name="Jogler M."/>
            <person name="Boedeker C."/>
            <person name="Pinto D."/>
            <person name="Vollmers J."/>
            <person name="Rivas-Marin E."/>
            <person name="Kohn T."/>
            <person name="Peeters S.H."/>
            <person name="Heuer A."/>
            <person name="Rast P."/>
            <person name="Oberbeckmann S."/>
            <person name="Bunk B."/>
            <person name="Jeske O."/>
            <person name="Meyerdierks A."/>
            <person name="Storesund J.E."/>
            <person name="Kallscheuer N."/>
            <person name="Luecker S."/>
            <person name="Lage O.M."/>
            <person name="Pohl T."/>
            <person name="Merkel B.J."/>
            <person name="Hornburger P."/>
            <person name="Mueller R.-W."/>
            <person name="Bruemmer F."/>
            <person name="Labrenz M."/>
            <person name="Spormann A.M."/>
            <person name="Op den Camp H."/>
            <person name="Overmann J."/>
            <person name="Amann R."/>
            <person name="Jetten M.S.M."/>
            <person name="Mascher T."/>
            <person name="Medema M.H."/>
            <person name="Devos D.P."/>
            <person name="Kaster A.-K."/>
            <person name="Ovreas L."/>
            <person name="Rohde M."/>
            <person name="Galperin M.Y."/>
            <person name="Jogler C."/>
        </authorList>
    </citation>
    <scope>NUCLEOTIDE SEQUENCE [LARGE SCALE GENOMIC DNA]</scope>
    <source>
        <strain evidence="2 3">SV_7m_r</strain>
    </source>
</reference>
<dbReference type="CDD" id="cd16376">
    <property type="entry name" value="Avd_like"/>
    <property type="match status" value="1"/>
</dbReference>
<dbReference type="NCBIfam" id="NF033474">
    <property type="entry name" value="DivGenRetAVD"/>
    <property type="match status" value="1"/>
</dbReference>
<proteinExistence type="predicted"/>
<keyword evidence="3" id="KW-1185">Reference proteome</keyword>
<dbReference type="SUPFAM" id="SSF158446">
    <property type="entry name" value="IVS-encoded protein-like"/>
    <property type="match status" value="1"/>
</dbReference>
<evidence type="ECO:0000313" key="2">
    <source>
        <dbReference type="EMBL" id="QDT60968.1"/>
    </source>
</evidence>
<dbReference type="RefSeq" id="WP_419187481.1">
    <property type="nucleotide sequence ID" value="NZ_CP036272.1"/>
</dbReference>
<evidence type="ECO:0000313" key="3">
    <source>
        <dbReference type="Proteomes" id="UP000315003"/>
    </source>
</evidence>
<sequence>MAKPTDPPVVLIKWYDFTKWLLDRVDGFPKNQRFIFGQRLTDHALDILELLVEAAYSRRKSDLLATANRKIEMLRWLLRLAQERNLLSGKQYEFSCRGVTECGRMVGGWWKQSSSKESVGDAPPQTSV</sequence>
<evidence type="ECO:0000259" key="1">
    <source>
        <dbReference type="Pfam" id="PF22296"/>
    </source>
</evidence>
<dbReference type="InterPro" id="IPR055360">
    <property type="entry name" value="bAvd"/>
</dbReference>
<gene>
    <name evidence="2" type="ORF">SV7mr_34980</name>
</gene>
<organism evidence="2 3">
    <name type="scientific">Stieleria bergensis</name>
    <dbReference type="NCBI Taxonomy" id="2528025"/>
    <lineage>
        <taxon>Bacteria</taxon>
        <taxon>Pseudomonadati</taxon>
        <taxon>Planctomycetota</taxon>
        <taxon>Planctomycetia</taxon>
        <taxon>Pirellulales</taxon>
        <taxon>Pirellulaceae</taxon>
        <taxon>Stieleria</taxon>
    </lineage>
</organism>
<name>A0A517SXU1_9BACT</name>
<dbReference type="Proteomes" id="UP000315003">
    <property type="component" value="Chromosome"/>
</dbReference>